<dbReference type="Proteomes" id="UP000198914">
    <property type="component" value="Unassembled WGS sequence"/>
</dbReference>
<organism evidence="2 3">
    <name type="scientific">Jannaschia faecimaris</name>
    <dbReference type="NCBI Taxonomy" id="1244108"/>
    <lineage>
        <taxon>Bacteria</taxon>
        <taxon>Pseudomonadati</taxon>
        <taxon>Pseudomonadota</taxon>
        <taxon>Alphaproteobacteria</taxon>
        <taxon>Rhodobacterales</taxon>
        <taxon>Roseobacteraceae</taxon>
        <taxon>Jannaschia</taxon>
    </lineage>
</organism>
<reference evidence="3" key="1">
    <citation type="submission" date="2016-10" db="EMBL/GenBank/DDBJ databases">
        <authorList>
            <person name="Varghese N."/>
            <person name="Submissions S."/>
        </authorList>
    </citation>
    <scope>NUCLEOTIDE SEQUENCE [LARGE SCALE GENOMIC DNA]</scope>
    <source>
        <strain evidence="3">DSM 100420</strain>
    </source>
</reference>
<keyword evidence="3" id="KW-1185">Reference proteome</keyword>
<feature type="signal peptide" evidence="1">
    <location>
        <begin position="1"/>
        <end position="24"/>
    </location>
</feature>
<dbReference type="EMBL" id="FNPX01000001">
    <property type="protein sequence ID" value="SDY42756.1"/>
    <property type="molecule type" value="Genomic_DNA"/>
</dbReference>
<proteinExistence type="predicted"/>
<accession>A0A1H3JS54</accession>
<evidence type="ECO:0008006" key="4">
    <source>
        <dbReference type="Google" id="ProtNLM"/>
    </source>
</evidence>
<protein>
    <recommendedName>
        <fullName evidence="4">Lysine-specific metallo-endopeptidase domain-containing protein</fullName>
    </recommendedName>
</protein>
<dbReference type="Pfam" id="PF20344">
    <property type="entry name" value="DUF6639"/>
    <property type="match status" value="1"/>
</dbReference>
<keyword evidence="1" id="KW-0732">Signal</keyword>
<name>A0A1H3JS54_9RHOB</name>
<gene>
    <name evidence="2" type="ORF">SAMN05444004_101421</name>
</gene>
<evidence type="ECO:0000256" key="1">
    <source>
        <dbReference type="SAM" id="SignalP"/>
    </source>
</evidence>
<evidence type="ECO:0000313" key="2">
    <source>
        <dbReference type="EMBL" id="SDY42756.1"/>
    </source>
</evidence>
<feature type="chain" id="PRO_5011507576" description="Lysine-specific metallo-endopeptidase domain-containing protein" evidence="1">
    <location>
        <begin position="25"/>
        <end position="230"/>
    </location>
</feature>
<evidence type="ECO:0000313" key="3">
    <source>
        <dbReference type="Proteomes" id="UP000198914"/>
    </source>
</evidence>
<sequence>MQQQGTNFPAVAACLLLLVSPANAQERLCEGTDVTVAYKQDRNADLACRAVSKATALFRDCGIPAFTSPVHIDIVETLRPGHLGLYHRIRGDIAVLSPHLLQDLSPPDGAFAHLTSDAYFQSILVHELAHAATINMPCPFTDCIAGVEYIAYAMQVLSLEPQAQSKFASSEAIDHPVEADEINPMILAMAPDRFAQKVWAHFSSLEDQCAFMARIVDGEIVFDHDIYYYQ</sequence>
<dbReference type="AlphaFoldDB" id="A0A1H3JS54"/>
<dbReference type="InterPro" id="IPR046579">
    <property type="entry name" value="DUF6639"/>
</dbReference>